<keyword evidence="1" id="KW-0732">Signal</keyword>
<dbReference type="InterPro" id="IPR036249">
    <property type="entry name" value="Thioredoxin-like_sf"/>
</dbReference>
<keyword evidence="3" id="KW-1185">Reference proteome</keyword>
<evidence type="ECO:0000256" key="1">
    <source>
        <dbReference type="SAM" id="SignalP"/>
    </source>
</evidence>
<accession>A0A1H5VSB9</accession>
<sequence>MSTKTLAMAACLTASIAQADMFAAPDAQAALGRELLQLFLDEPEILQKALYPPVVTADEIYADDIAADLERIGKEAQALFASDGPKIGTADGPVLMALFVDEGCDDCQQASDELSDVLQKLGVAARVFDLSKDTNAQVIMERLTLDTVPAYVMSDRMIRGHMPPFVIERYLAEADQ</sequence>
<evidence type="ECO:0000313" key="3">
    <source>
        <dbReference type="Proteomes" id="UP000236752"/>
    </source>
</evidence>
<dbReference type="OrthoDB" id="7726503at2"/>
<feature type="chain" id="PRO_5009287550" description="Thioredoxin-like fold domain-containing protein" evidence="1">
    <location>
        <begin position="20"/>
        <end position="176"/>
    </location>
</feature>
<dbReference type="Proteomes" id="UP000236752">
    <property type="component" value="Unassembled WGS sequence"/>
</dbReference>
<feature type="signal peptide" evidence="1">
    <location>
        <begin position="1"/>
        <end position="19"/>
    </location>
</feature>
<protein>
    <recommendedName>
        <fullName evidence="4">Thioredoxin-like fold domain-containing protein</fullName>
    </recommendedName>
</protein>
<proteinExistence type="predicted"/>
<dbReference type="RefSeq" id="WP_103909541.1">
    <property type="nucleotide sequence ID" value="NZ_FNUZ01000002.1"/>
</dbReference>
<dbReference type="SUPFAM" id="SSF52833">
    <property type="entry name" value="Thioredoxin-like"/>
    <property type="match status" value="1"/>
</dbReference>
<gene>
    <name evidence="2" type="ORF">SAMN04488045_1160</name>
</gene>
<dbReference type="EMBL" id="FNUZ01000002">
    <property type="protein sequence ID" value="SEF90124.1"/>
    <property type="molecule type" value="Genomic_DNA"/>
</dbReference>
<evidence type="ECO:0008006" key="4">
    <source>
        <dbReference type="Google" id="ProtNLM"/>
    </source>
</evidence>
<name>A0A1H5VSB9_9RHOB</name>
<evidence type="ECO:0000313" key="2">
    <source>
        <dbReference type="EMBL" id="SEF90124.1"/>
    </source>
</evidence>
<reference evidence="2 3" key="1">
    <citation type="submission" date="2016-10" db="EMBL/GenBank/DDBJ databases">
        <authorList>
            <person name="de Groot N.N."/>
        </authorList>
    </citation>
    <scope>NUCLEOTIDE SEQUENCE [LARGE SCALE GENOMIC DNA]</scope>
    <source>
        <strain evidence="2 3">DSM 26915</strain>
    </source>
</reference>
<dbReference type="AlphaFoldDB" id="A0A1H5VSB9"/>
<organism evidence="2 3">
    <name type="scientific">Thalassococcus halodurans</name>
    <dbReference type="NCBI Taxonomy" id="373675"/>
    <lineage>
        <taxon>Bacteria</taxon>
        <taxon>Pseudomonadati</taxon>
        <taxon>Pseudomonadota</taxon>
        <taxon>Alphaproteobacteria</taxon>
        <taxon>Rhodobacterales</taxon>
        <taxon>Roseobacteraceae</taxon>
        <taxon>Thalassococcus</taxon>
    </lineage>
</organism>